<evidence type="ECO:0000313" key="2">
    <source>
        <dbReference type="EMBL" id="OGM54445.1"/>
    </source>
</evidence>
<evidence type="ECO:0000256" key="1">
    <source>
        <dbReference type="SAM" id="Phobius"/>
    </source>
</evidence>
<keyword evidence="1" id="KW-0472">Membrane</keyword>
<reference evidence="2 3" key="1">
    <citation type="journal article" date="2016" name="Nat. Commun.">
        <title>Thousands of microbial genomes shed light on interconnected biogeochemical processes in an aquifer system.</title>
        <authorList>
            <person name="Anantharaman K."/>
            <person name="Brown C.T."/>
            <person name="Hug L.A."/>
            <person name="Sharon I."/>
            <person name="Castelle C.J."/>
            <person name="Probst A.J."/>
            <person name="Thomas B.C."/>
            <person name="Singh A."/>
            <person name="Wilkins M.J."/>
            <person name="Karaoz U."/>
            <person name="Brodie E.L."/>
            <person name="Williams K.H."/>
            <person name="Hubbard S.S."/>
            <person name="Banfield J.F."/>
        </authorList>
    </citation>
    <scope>NUCLEOTIDE SEQUENCE [LARGE SCALE GENOMIC DNA]</scope>
</reference>
<dbReference type="Proteomes" id="UP000178603">
    <property type="component" value="Unassembled WGS sequence"/>
</dbReference>
<comment type="caution">
    <text evidence="2">The sequence shown here is derived from an EMBL/GenBank/DDBJ whole genome shotgun (WGS) entry which is preliminary data.</text>
</comment>
<sequence>MTKLTRVAMITRTAIRFSWILVLLIIFGRAFIGIGGQVYRSLRPDPTPKPTVAFGKLPSLPFPAVEGLPQFEYKLDTVDSELPKFPDQGKVFFMPKSTITLYSLERSRITANLLGFNTDPFRVSQTVYRFSHPSLPSQLEINIATKIFSISYDLEGFLSPLENRPPAPEVAIPRAKAILASANVLADDISRGDATHELLRVEEKNLIPVVSLSEANLIKVNLFREPYDSLPSLTPFPNQANVWLILSGSGGRDQVLAGENLYFPVDKEKFATYSLKSSANAFEELKNNQAYIASIGQNLEGSVSIRKVYLAYYDAGFPTDFYQPVIVFEGDKNFMAYVPAVSREYYGE</sequence>
<gene>
    <name evidence="2" type="ORF">A3E44_00070</name>
</gene>
<keyword evidence="1" id="KW-0812">Transmembrane</keyword>
<keyword evidence="1" id="KW-1133">Transmembrane helix</keyword>
<dbReference type="AlphaFoldDB" id="A0A1F8ATA4"/>
<organism evidence="2 3">
    <name type="scientific">Candidatus Woesebacteria bacterium RIFCSPHIGHO2_12_FULL_41_24</name>
    <dbReference type="NCBI Taxonomy" id="1802510"/>
    <lineage>
        <taxon>Bacteria</taxon>
        <taxon>Candidatus Woeseibacteriota</taxon>
    </lineage>
</organism>
<name>A0A1F8ATA4_9BACT</name>
<accession>A0A1F8ATA4</accession>
<feature type="transmembrane region" description="Helical" evidence="1">
    <location>
        <begin position="20"/>
        <end position="39"/>
    </location>
</feature>
<protein>
    <submittedName>
        <fullName evidence="2">Uncharacterized protein</fullName>
    </submittedName>
</protein>
<proteinExistence type="predicted"/>
<evidence type="ECO:0000313" key="3">
    <source>
        <dbReference type="Proteomes" id="UP000178603"/>
    </source>
</evidence>
<dbReference type="EMBL" id="MGGW01000014">
    <property type="protein sequence ID" value="OGM54445.1"/>
    <property type="molecule type" value="Genomic_DNA"/>
</dbReference>